<name>A0ABT7RZR5_9LACO</name>
<dbReference type="RefSeq" id="WP_273706533.1">
    <property type="nucleotide sequence ID" value="NZ_JAUCAQ010000014.1"/>
</dbReference>
<organism evidence="1 2">
    <name type="scientific">Leuconostoc falkenbergense</name>
    <dbReference type="NCBI Taxonomy" id="2766470"/>
    <lineage>
        <taxon>Bacteria</taxon>
        <taxon>Bacillati</taxon>
        <taxon>Bacillota</taxon>
        <taxon>Bacilli</taxon>
        <taxon>Lactobacillales</taxon>
        <taxon>Lactobacillaceae</taxon>
        <taxon>Leuconostoc</taxon>
    </lineage>
</organism>
<gene>
    <name evidence="1" type="ORF">QUE93_07115</name>
</gene>
<sequence>MDVMTDQKFIEYIRKNSKVFDIYMEKALPIQTEKFGPHLGKLNVYLTVESELKFRYIMFLEENKLANASQEKWIKTINEKHLINDLEKYVSKMSPEKSFF</sequence>
<keyword evidence="2" id="KW-1185">Reference proteome</keyword>
<evidence type="ECO:0000313" key="1">
    <source>
        <dbReference type="EMBL" id="MDM7646783.1"/>
    </source>
</evidence>
<comment type="caution">
    <text evidence="1">The sequence shown here is derived from an EMBL/GenBank/DDBJ whole genome shotgun (WGS) entry which is preliminary data.</text>
</comment>
<protein>
    <submittedName>
        <fullName evidence="1">Uncharacterized protein</fullName>
    </submittedName>
</protein>
<proteinExistence type="predicted"/>
<dbReference type="Proteomes" id="UP001242903">
    <property type="component" value="Unassembled WGS sequence"/>
</dbReference>
<accession>A0ABT7RZR5</accession>
<reference evidence="1 2" key="1">
    <citation type="submission" date="2023-06" db="EMBL/GenBank/DDBJ databases">
        <title>Draft Genome Sequences of lactic acid bacteria strains isolated from fermented milk products.</title>
        <authorList>
            <person name="Elcheninov A.G."/>
            <person name="Klyukina A."/>
            <person name="Zayulina K.S."/>
            <person name="Gavirova L.A."/>
            <person name="Shcherbakova P.A."/>
            <person name="Shestakov A.I."/>
            <person name="Kublanov I.V."/>
            <person name="Kochetkova T.V."/>
        </authorList>
    </citation>
    <scope>NUCLEOTIDE SEQUENCE [LARGE SCALE GENOMIC DNA]</scope>
    <source>
        <strain evidence="1 2">TOM.81</strain>
    </source>
</reference>
<evidence type="ECO:0000313" key="2">
    <source>
        <dbReference type="Proteomes" id="UP001242903"/>
    </source>
</evidence>
<dbReference type="EMBL" id="JAUCAQ010000014">
    <property type="protein sequence ID" value="MDM7646783.1"/>
    <property type="molecule type" value="Genomic_DNA"/>
</dbReference>